<dbReference type="NCBIfam" id="TIGR01010">
    <property type="entry name" value="BexC_CtrB_KpsE"/>
    <property type="match status" value="1"/>
</dbReference>
<evidence type="ECO:0000256" key="5">
    <source>
        <dbReference type="ARBA" id="ARBA00022519"/>
    </source>
</evidence>
<evidence type="ECO:0000256" key="2">
    <source>
        <dbReference type="ARBA" id="ARBA00008436"/>
    </source>
</evidence>
<dbReference type="Proteomes" id="UP000540079">
    <property type="component" value="Unassembled WGS sequence"/>
</dbReference>
<dbReference type="PANTHER" id="PTHR32309:SF13">
    <property type="entry name" value="FERRIC ENTEROBACTIN TRANSPORT PROTEIN FEPE"/>
    <property type="match status" value="1"/>
</dbReference>
<keyword evidence="9 12" id="KW-1133">Transmembrane helix</keyword>
<protein>
    <submittedName>
        <fullName evidence="13">Capsule biosynthesis protein</fullName>
    </submittedName>
</protein>
<evidence type="ECO:0000256" key="7">
    <source>
        <dbReference type="ARBA" id="ARBA00022692"/>
    </source>
</evidence>
<dbReference type="GO" id="GO:0015774">
    <property type="term" value="P:polysaccharide transport"/>
    <property type="evidence" value="ECO:0007669"/>
    <property type="project" value="UniProtKB-KW"/>
</dbReference>
<comment type="caution">
    <text evidence="13">The sequence shown here is derived from an EMBL/GenBank/DDBJ whole genome shotgun (WGS) entry which is preliminary data.</text>
</comment>
<evidence type="ECO:0000256" key="1">
    <source>
        <dbReference type="ARBA" id="ARBA00004429"/>
    </source>
</evidence>
<accession>A0A849CIL4</accession>
<dbReference type="InterPro" id="IPR005705">
    <property type="entry name" value="BexC_CtrB_KpsE_VexD"/>
</dbReference>
<evidence type="ECO:0000256" key="6">
    <source>
        <dbReference type="ARBA" id="ARBA00022597"/>
    </source>
</evidence>
<evidence type="ECO:0000256" key="4">
    <source>
        <dbReference type="ARBA" id="ARBA00022475"/>
    </source>
</evidence>
<evidence type="ECO:0000313" key="14">
    <source>
        <dbReference type="Proteomes" id="UP000540079"/>
    </source>
</evidence>
<keyword evidence="8" id="KW-0972">Capsule biogenesis/degradation</keyword>
<organism evidence="13 14">
    <name type="scientific">Pasteurella multocida</name>
    <dbReference type="NCBI Taxonomy" id="747"/>
    <lineage>
        <taxon>Bacteria</taxon>
        <taxon>Pseudomonadati</taxon>
        <taxon>Pseudomonadota</taxon>
        <taxon>Gammaproteobacteria</taxon>
        <taxon>Pasteurellales</taxon>
        <taxon>Pasteurellaceae</taxon>
        <taxon>Pasteurella</taxon>
    </lineage>
</organism>
<dbReference type="GO" id="GO:0009276">
    <property type="term" value="C:Gram-negative-bacterium-type cell wall"/>
    <property type="evidence" value="ECO:0007669"/>
    <property type="project" value="InterPro"/>
</dbReference>
<dbReference type="InterPro" id="IPR050445">
    <property type="entry name" value="Bact_polysacc_biosynth/exp"/>
</dbReference>
<dbReference type="GO" id="GO:0005886">
    <property type="term" value="C:plasma membrane"/>
    <property type="evidence" value="ECO:0007669"/>
    <property type="project" value="UniProtKB-SubCell"/>
</dbReference>
<evidence type="ECO:0000256" key="10">
    <source>
        <dbReference type="ARBA" id="ARBA00023047"/>
    </source>
</evidence>
<evidence type="ECO:0000256" key="3">
    <source>
        <dbReference type="ARBA" id="ARBA00022448"/>
    </source>
</evidence>
<dbReference type="PANTHER" id="PTHR32309">
    <property type="entry name" value="TYROSINE-PROTEIN KINASE"/>
    <property type="match status" value="1"/>
</dbReference>
<dbReference type="GO" id="GO:0005351">
    <property type="term" value="F:carbohydrate:proton symporter activity"/>
    <property type="evidence" value="ECO:0007669"/>
    <property type="project" value="InterPro"/>
</dbReference>
<comment type="similarity">
    <text evidence="2">Belongs to the BexC/CtrB/KpsE family.</text>
</comment>
<keyword evidence="10" id="KW-0625">Polysaccharide transport</keyword>
<gene>
    <name evidence="13" type="ORF">C2800_03070</name>
</gene>
<evidence type="ECO:0000256" key="12">
    <source>
        <dbReference type="SAM" id="Phobius"/>
    </source>
</evidence>
<keyword evidence="6" id="KW-0762">Sugar transport</keyword>
<dbReference type="GO" id="GO:0004713">
    <property type="term" value="F:protein tyrosine kinase activity"/>
    <property type="evidence" value="ECO:0007669"/>
    <property type="project" value="TreeGrafter"/>
</dbReference>
<dbReference type="EMBL" id="PPVL01000002">
    <property type="protein sequence ID" value="NNI78419.1"/>
    <property type="molecule type" value="Genomic_DNA"/>
</dbReference>
<evidence type="ECO:0000256" key="8">
    <source>
        <dbReference type="ARBA" id="ARBA00022903"/>
    </source>
</evidence>
<evidence type="ECO:0000313" key="13">
    <source>
        <dbReference type="EMBL" id="NNI78419.1"/>
    </source>
</evidence>
<proteinExistence type="inferred from homology"/>
<keyword evidence="4" id="KW-1003">Cell membrane</keyword>
<feature type="transmembrane region" description="Helical" evidence="12">
    <location>
        <begin position="349"/>
        <end position="371"/>
    </location>
</feature>
<dbReference type="RefSeq" id="WP_014667966.1">
    <property type="nucleotide sequence ID" value="NZ_CP090428.1"/>
</dbReference>
<keyword evidence="3" id="KW-0813">Transport</keyword>
<dbReference type="AlphaFoldDB" id="A0A849CIL4"/>
<reference evidence="13 14" key="1">
    <citation type="journal article" date="2018" name="Front. Microbiol.">
        <title>Genetic and Phylogenetic Characteristics of Pasteurella multocida Isolates From Different Host Species.</title>
        <authorList>
            <person name="Peng Z."/>
            <person name="Liang W."/>
            <person name="Wang F."/>
            <person name="Xu Z."/>
            <person name="Xie Z."/>
            <person name="Lian Z."/>
            <person name="Hua L."/>
            <person name="Zhou R."/>
            <person name="Chen H."/>
            <person name="Wu B."/>
        </authorList>
    </citation>
    <scope>NUCLEOTIDE SEQUENCE [LARGE SCALE GENOMIC DNA]</scope>
    <source>
        <strain evidence="13 14">HNA06</strain>
    </source>
</reference>
<keyword evidence="5" id="KW-0997">Cell inner membrane</keyword>
<comment type="subcellular location">
    <subcellularLocation>
        <location evidence="1">Cell inner membrane</location>
        <topology evidence="1">Multi-pass membrane protein</topology>
    </subcellularLocation>
</comment>
<evidence type="ECO:0000256" key="9">
    <source>
        <dbReference type="ARBA" id="ARBA00022989"/>
    </source>
</evidence>
<name>A0A849CIL4_PASMD</name>
<evidence type="ECO:0000256" key="11">
    <source>
        <dbReference type="ARBA" id="ARBA00023136"/>
    </source>
</evidence>
<keyword evidence="11 12" id="KW-0472">Membrane</keyword>
<keyword evidence="7 12" id="KW-0812">Transmembrane</keyword>
<sequence length="378" mass="43253">MIETKMQKNQFKKWSRKFRKISTLFKYMVILPTCCSLFYFSLWASDIYISQSSFVVRTPKNQAALSGVGALLQSSGFARAQDDTYTVQEFMRSRSTLELLEKSISIRQFYEDKGDLFSRFNPLNIFSEQEAFYQYFSKKLSVNFDSVSGIATLNIRAFDPKEAQQINQELLKQGEYLINRLNERARKDTVMFAELAVSEAEKKVTETSSALSEYRIKNGVFDLQSQSEVQLSLISTLQNELITIQTQLDQVRSISPNNPQVQTLLARANSIRKEMQQQVQQVLGGGNSIVTQTAEYQRLVLNNTLAQQQLGTAITSLQNARSEADRQQLYLEIISYPNEPDLALEPYRLYNILATLFISLILYGITLLLLASIREHKN</sequence>